<proteinExistence type="inferred from homology"/>
<dbReference type="SUPFAM" id="SSF52540">
    <property type="entry name" value="P-loop containing nucleoside triphosphate hydrolases"/>
    <property type="match status" value="1"/>
</dbReference>
<dbReference type="InterPro" id="IPR027417">
    <property type="entry name" value="P-loop_NTPase"/>
</dbReference>
<protein>
    <submittedName>
        <fullName evidence="4">Uncharacterized protein LOC111108748</fullName>
    </submittedName>
</protein>
<dbReference type="Gene3D" id="1.10.510.10">
    <property type="entry name" value="Transferase(Phosphotransferase) domain 1"/>
    <property type="match status" value="1"/>
</dbReference>
<dbReference type="AlphaFoldDB" id="A0A8B8BCL3"/>
<dbReference type="InterPro" id="IPR045063">
    <property type="entry name" value="Dynamin_N"/>
</dbReference>
<dbReference type="GO" id="GO:0005524">
    <property type="term" value="F:ATP binding"/>
    <property type="evidence" value="ECO:0007669"/>
    <property type="project" value="InterPro"/>
</dbReference>
<dbReference type="GO" id="GO:0004672">
    <property type="term" value="F:protein kinase activity"/>
    <property type="evidence" value="ECO:0007669"/>
    <property type="project" value="InterPro"/>
</dbReference>
<dbReference type="Pfam" id="PF00350">
    <property type="entry name" value="Dynamin_N"/>
    <property type="match status" value="1"/>
</dbReference>
<dbReference type="KEGG" id="cvn:111108748"/>
<organism evidence="3 4">
    <name type="scientific">Crassostrea virginica</name>
    <name type="common">Eastern oyster</name>
    <dbReference type="NCBI Taxonomy" id="6565"/>
    <lineage>
        <taxon>Eukaryota</taxon>
        <taxon>Metazoa</taxon>
        <taxon>Spiralia</taxon>
        <taxon>Lophotrochozoa</taxon>
        <taxon>Mollusca</taxon>
        <taxon>Bivalvia</taxon>
        <taxon>Autobranchia</taxon>
        <taxon>Pteriomorphia</taxon>
        <taxon>Ostreida</taxon>
        <taxon>Ostreoidea</taxon>
        <taxon>Ostreidae</taxon>
        <taxon>Crassostrea</taxon>
    </lineage>
</organism>
<dbReference type="Pfam" id="PF07714">
    <property type="entry name" value="PK_Tyr_Ser-Thr"/>
    <property type="match status" value="1"/>
</dbReference>
<evidence type="ECO:0000256" key="1">
    <source>
        <dbReference type="ARBA" id="ARBA00008171"/>
    </source>
</evidence>
<reference evidence="4" key="1">
    <citation type="submission" date="2025-08" db="UniProtKB">
        <authorList>
            <consortium name="RefSeq"/>
        </authorList>
    </citation>
    <scope>IDENTIFICATION</scope>
    <source>
        <tissue evidence="4">Whole sample</tissue>
    </source>
</reference>
<dbReference type="PANTHER" id="PTHR26392:SF92">
    <property type="entry name" value="PROTEIN KINASE DOMAIN-CONTAINING PROTEIN"/>
    <property type="match status" value="1"/>
</dbReference>
<dbReference type="PROSITE" id="PS50011">
    <property type="entry name" value="PROTEIN_KINASE_DOM"/>
    <property type="match status" value="1"/>
</dbReference>
<accession>A0A8B8BCL3</accession>
<dbReference type="SUPFAM" id="SSF56112">
    <property type="entry name" value="Protein kinase-like (PK-like)"/>
    <property type="match status" value="1"/>
</dbReference>
<dbReference type="GeneID" id="111108748"/>
<dbReference type="SMART" id="SM00220">
    <property type="entry name" value="S_TKc"/>
    <property type="match status" value="1"/>
</dbReference>
<dbReference type="InterPro" id="IPR000719">
    <property type="entry name" value="Prot_kinase_dom"/>
</dbReference>
<dbReference type="RefSeq" id="XP_022300514.1">
    <property type="nucleotide sequence ID" value="XM_022444806.1"/>
</dbReference>
<dbReference type="PANTHER" id="PTHR26392">
    <property type="entry name" value="MITOGEN-ACTIVATED PROTEIN KINASE KINASE KINASE 7-RELATED"/>
    <property type="match status" value="1"/>
</dbReference>
<dbReference type="Proteomes" id="UP000694844">
    <property type="component" value="Chromosome 8"/>
</dbReference>
<comment type="similarity">
    <text evidence="1">Belongs to the protein kinase superfamily. TKL Ser/Thr protein kinase family. ROCO subfamily.</text>
</comment>
<feature type="domain" description="Protein kinase" evidence="2">
    <location>
        <begin position="784"/>
        <end position="1056"/>
    </location>
</feature>
<gene>
    <name evidence="4" type="primary">LOC111108748</name>
</gene>
<dbReference type="Gene3D" id="3.40.50.300">
    <property type="entry name" value="P-loop containing nucleotide triphosphate hydrolases"/>
    <property type="match status" value="1"/>
</dbReference>
<dbReference type="InterPro" id="IPR001245">
    <property type="entry name" value="Ser-Thr/Tyr_kinase_cat_dom"/>
</dbReference>
<evidence type="ECO:0000259" key="2">
    <source>
        <dbReference type="PROSITE" id="PS50011"/>
    </source>
</evidence>
<keyword evidence="3" id="KW-1185">Reference proteome</keyword>
<sequence length="1082" mass="124563">MDDSDIDGSRRIYEMTRRGNLQAITKDMILNPKADLDDVLDFADDLNVNMAGLNTMEKMQCRLCMHLDFLEMKGNVVEKILKLMAEKTSDDTERRKKLKELLNKFMETNKSCHRLLSDSGKERIQGQTTLESLLQTEGITENLRKDLTRKIEQISIGECVVVVAGETNAGKSTFLNLLLKTSNLLTVKAIPSTSVITRVSYGESIGVQILYESGKKEDVNLDSNKPLAKQLENWLVQRDLEIREMADDTADKIAEVNLKIPSDILKSGLVLVDSPGIGENPVMDGVIQRFVANNRIDGFIYLIKSDSGARVDEDRIGELLKIILTSQKKSQRGFGFDPRLAIFVCNHWDSVNSAEREEVYEYIVKRLEKYWPGLNPDQVIRFSAMDTRRELDLNVNYITPDYKAVWEEIHELFTCALDKRVTSTYKWMETVLKRMTQHLKTFVHRLDNSEEDLQKTLSKIEMKLERITSRSEEVLTRLSNHIDKACEDIYKSFREHLMTPSSKIAITMWTQTETPAPEDFTDWTILKMEIYERTSNRISKELVKWEESQGHIQEIEKTILTEINQELCLFTEELSKVDDELNADTASTTSNESELPQNKFGTLKKRMSVGNYGRKNLPGMLVYSEDHLSVPLIAQILSPLGNAMQNLVGRAKKGRVSDYEKNRTKVSHEKSERYYEYILNTGVGNDFLRKFVNALLEQTREKLSEIRDKIPAVINADRKVMEHIVRCRRDTKVSIELYEEMMNGLEDLKQQLTEYGEGEIFVDDFKNADIQISDSLKGSARQSIRISNFIENSNENNVSQTGETRALWTILQNGTVRKEDEETERPVFIRIYMTSSGVANITSEVAKLRFLKHNNVAEFLGLHRAHIGFPALIYNNKMRTLRQFLKIRGRDGKERVRIFQETVKGLEYLHRRRLVHMELNTHTVTIEQGTETVKLTGSCLPRKSNLPMDREAVQVSHFVFISPEVLNGEAYVSCDDAYAVGLLALELVFRKKPYKEYRTWSLDQFAREVQPRQMLRLDEVLGGQPEELSSLIMRSFGKADNRPHMHEFLNVKLPMIERMQTVEEETPIPTQRFHSMGLPSRI</sequence>
<dbReference type="InterPro" id="IPR011009">
    <property type="entry name" value="Kinase-like_dom_sf"/>
</dbReference>
<evidence type="ECO:0000313" key="3">
    <source>
        <dbReference type="Proteomes" id="UP000694844"/>
    </source>
</evidence>
<name>A0A8B8BCL3_CRAVI</name>
<evidence type="ECO:0000313" key="4">
    <source>
        <dbReference type="RefSeq" id="XP_022300514.1"/>
    </source>
</evidence>
<dbReference type="OrthoDB" id="8927528at2759"/>